<evidence type="ECO:0000313" key="6">
    <source>
        <dbReference type="EMBL" id="TPD59262.1"/>
    </source>
</evidence>
<comment type="caution">
    <text evidence="6">The sequence shown here is derived from an EMBL/GenBank/DDBJ whole genome shotgun (WGS) entry which is preliminary data.</text>
</comment>
<dbReference type="Pfam" id="PF00440">
    <property type="entry name" value="TetR_N"/>
    <property type="match status" value="1"/>
</dbReference>
<feature type="DNA-binding region" description="H-T-H motif" evidence="4">
    <location>
        <begin position="54"/>
        <end position="73"/>
    </location>
</feature>
<dbReference type="InterPro" id="IPR009057">
    <property type="entry name" value="Homeodomain-like_sf"/>
</dbReference>
<dbReference type="AlphaFoldDB" id="A0A501PGV0"/>
<sequence length="228" mass="25498">MVLQINPNALLCARGSRKTDMKNGLRERKKQRTRAAVITQAKALFDRHGLDGTAMETIAADADISIASLYNYFPSKDVLISAIIIEEMEAGLVEAEQHVTKPAKSPQQAFLNLLKTYFETFQHIDRTLLRRFTAHAITHEASANEDYFQLEKALLEQIEQLTQILSETTAFARNVEPKSLAQVIFSIANAEYYNFIVDDDMTAKDALGNIAGQLQIVLSVLGTEHDNQ</sequence>
<dbReference type="PANTHER" id="PTHR30055">
    <property type="entry name" value="HTH-TYPE TRANSCRIPTIONAL REGULATOR RUTR"/>
    <property type="match status" value="1"/>
</dbReference>
<dbReference type="Proteomes" id="UP000319148">
    <property type="component" value="Unassembled WGS sequence"/>
</dbReference>
<protein>
    <submittedName>
        <fullName evidence="6">TetR/AcrR family transcriptional regulator</fullName>
    </submittedName>
</protein>
<evidence type="ECO:0000256" key="3">
    <source>
        <dbReference type="ARBA" id="ARBA00023163"/>
    </source>
</evidence>
<gene>
    <name evidence="6" type="ORF">FIV46_10720</name>
</gene>
<dbReference type="SUPFAM" id="SSF46689">
    <property type="entry name" value="Homeodomain-like"/>
    <property type="match status" value="1"/>
</dbReference>
<keyword evidence="7" id="KW-1185">Reference proteome</keyword>
<proteinExistence type="predicted"/>
<accession>A0A501PGV0</accession>
<dbReference type="EMBL" id="VFIY01000014">
    <property type="protein sequence ID" value="TPD59262.1"/>
    <property type="molecule type" value="Genomic_DNA"/>
</dbReference>
<evidence type="ECO:0000256" key="1">
    <source>
        <dbReference type="ARBA" id="ARBA00023015"/>
    </source>
</evidence>
<dbReference type="PROSITE" id="PS50977">
    <property type="entry name" value="HTH_TETR_2"/>
    <property type="match status" value="1"/>
</dbReference>
<name>A0A501PGV0_9PROT</name>
<dbReference type="PRINTS" id="PR00455">
    <property type="entry name" value="HTHTETR"/>
</dbReference>
<dbReference type="GO" id="GO:0000976">
    <property type="term" value="F:transcription cis-regulatory region binding"/>
    <property type="evidence" value="ECO:0007669"/>
    <property type="project" value="TreeGrafter"/>
</dbReference>
<dbReference type="GO" id="GO:0003700">
    <property type="term" value="F:DNA-binding transcription factor activity"/>
    <property type="evidence" value="ECO:0007669"/>
    <property type="project" value="TreeGrafter"/>
</dbReference>
<dbReference type="Gene3D" id="1.10.357.10">
    <property type="entry name" value="Tetracycline Repressor, domain 2"/>
    <property type="match status" value="1"/>
</dbReference>
<dbReference type="OrthoDB" id="9816431at2"/>
<keyword evidence="1" id="KW-0805">Transcription regulation</keyword>
<dbReference type="InterPro" id="IPR050109">
    <property type="entry name" value="HTH-type_TetR-like_transc_reg"/>
</dbReference>
<evidence type="ECO:0000313" key="7">
    <source>
        <dbReference type="Proteomes" id="UP000319148"/>
    </source>
</evidence>
<dbReference type="InterPro" id="IPR001647">
    <property type="entry name" value="HTH_TetR"/>
</dbReference>
<evidence type="ECO:0000256" key="2">
    <source>
        <dbReference type="ARBA" id="ARBA00023125"/>
    </source>
</evidence>
<organism evidence="6 7">
    <name type="scientific">Emcibacter nanhaiensis</name>
    <dbReference type="NCBI Taxonomy" id="1505037"/>
    <lineage>
        <taxon>Bacteria</taxon>
        <taxon>Pseudomonadati</taxon>
        <taxon>Pseudomonadota</taxon>
        <taxon>Alphaproteobacteria</taxon>
        <taxon>Emcibacterales</taxon>
        <taxon>Emcibacteraceae</taxon>
        <taxon>Emcibacter</taxon>
    </lineage>
</organism>
<keyword evidence="3" id="KW-0804">Transcription</keyword>
<dbReference type="PANTHER" id="PTHR30055:SF234">
    <property type="entry name" value="HTH-TYPE TRANSCRIPTIONAL REGULATOR BETI"/>
    <property type="match status" value="1"/>
</dbReference>
<evidence type="ECO:0000259" key="5">
    <source>
        <dbReference type="PROSITE" id="PS50977"/>
    </source>
</evidence>
<evidence type="ECO:0000256" key="4">
    <source>
        <dbReference type="PROSITE-ProRule" id="PRU00335"/>
    </source>
</evidence>
<keyword evidence="2 4" id="KW-0238">DNA-binding</keyword>
<reference evidence="7" key="1">
    <citation type="submission" date="2019-06" db="EMBL/GenBank/DDBJ databases">
        <title>The complete genome of Emcibacter congregatus ZYLT.</title>
        <authorList>
            <person name="Zhao Z."/>
        </authorList>
    </citation>
    <scope>NUCLEOTIDE SEQUENCE [LARGE SCALE GENOMIC DNA]</scope>
    <source>
        <strain evidence="7">MCCC 1A06723</strain>
    </source>
</reference>
<feature type="domain" description="HTH tetR-type" evidence="5">
    <location>
        <begin position="31"/>
        <end position="91"/>
    </location>
</feature>